<dbReference type="AlphaFoldDB" id="A0A3N4H6E0"/>
<name>A0A3N4H6E0_ASCIM</name>
<feature type="compositionally biased region" description="Low complexity" evidence="1">
    <location>
        <begin position="176"/>
        <end position="191"/>
    </location>
</feature>
<dbReference type="Proteomes" id="UP000275078">
    <property type="component" value="Unassembled WGS sequence"/>
</dbReference>
<gene>
    <name evidence="2" type="ORF">BJ508DRAFT_337064</name>
</gene>
<reference evidence="2 3" key="1">
    <citation type="journal article" date="2018" name="Nat. Ecol. Evol.">
        <title>Pezizomycetes genomes reveal the molecular basis of ectomycorrhizal truffle lifestyle.</title>
        <authorList>
            <person name="Murat C."/>
            <person name="Payen T."/>
            <person name="Noel B."/>
            <person name="Kuo A."/>
            <person name="Morin E."/>
            <person name="Chen J."/>
            <person name="Kohler A."/>
            <person name="Krizsan K."/>
            <person name="Balestrini R."/>
            <person name="Da Silva C."/>
            <person name="Montanini B."/>
            <person name="Hainaut M."/>
            <person name="Levati E."/>
            <person name="Barry K.W."/>
            <person name="Belfiori B."/>
            <person name="Cichocki N."/>
            <person name="Clum A."/>
            <person name="Dockter R.B."/>
            <person name="Fauchery L."/>
            <person name="Guy J."/>
            <person name="Iotti M."/>
            <person name="Le Tacon F."/>
            <person name="Lindquist E.A."/>
            <person name="Lipzen A."/>
            <person name="Malagnac F."/>
            <person name="Mello A."/>
            <person name="Molinier V."/>
            <person name="Miyauchi S."/>
            <person name="Poulain J."/>
            <person name="Riccioni C."/>
            <person name="Rubini A."/>
            <person name="Sitrit Y."/>
            <person name="Splivallo R."/>
            <person name="Traeger S."/>
            <person name="Wang M."/>
            <person name="Zifcakova L."/>
            <person name="Wipf D."/>
            <person name="Zambonelli A."/>
            <person name="Paolocci F."/>
            <person name="Nowrousian M."/>
            <person name="Ottonello S."/>
            <person name="Baldrian P."/>
            <person name="Spatafora J.W."/>
            <person name="Henrissat B."/>
            <person name="Nagy L.G."/>
            <person name="Aury J.M."/>
            <person name="Wincker P."/>
            <person name="Grigoriev I.V."/>
            <person name="Bonfante P."/>
            <person name="Martin F.M."/>
        </authorList>
    </citation>
    <scope>NUCLEOTIDE SEQUENCE [LARGE SCALE GENOMIC DNA]</scope>
    <source>
        <strain evidence="2 3">RN42</strain>
    </source>
</reference>
<feature type="region of interest" description="Disordered" evidence="1">
    <location>
        <begin position="112"/>
        <end position="257"/>
    </location>
</feature>
<proteinExistence type="predicted"/>
<organism evidence="2 3">
    <name type="scientific">Ascobolus immersus RN42</name>
    <dbReference type="NCBI Taxonomy" id="1160509"/>
    <lineage>
        <taxon>Eukaryota</taxon>
        <taxon>Fungi</taxon>
        <taxon>Dikarya</taxon>
        <taxon>Ascomycota</taxon>
        <taxon>Pezizomycotina</taxon>
        <taxon>Pezizomycetes</taxon>
        <taxon>Pezizales</taxon>
        <taxon>Ascobolaceae</taxon>
        <taxon>Ascobolus</taxon>
    </lineage>
</organism>
<feature type="compositionally biased region" description="Low complexity" evidence="1">
    <location>
        <begin position="112"/>
        <end position="124"/>
    </location>
</feature>
<keyword evidence="3" id="KW-1185">Reference proteome</keyword>
<feature type="compositionally biased region" description="Basic and acidic residues" evidence="1">
    <location>
        <begin position="248"/>
        <end position="257"/>
    </location>
</feature>
<evidence type="ECO:0000313" key="3">
    <source>
        <dbReference type="Proteomes" id="UP000275078"/>
    </source>
</evidence>
<protein>
    <submittedName>
        <fullName evidence="2">Uncharacterized protein</fullName>
    </submittedName>
</protein>
<accession>A0A3N4H6E0</accession>
<feature type="compositionally biased region" description="Polar residues" evidence="1">
    <location>
        <begin position="153"/>
        <end position="174"/>
    </location>
</feature>
<feature type="region of interest" description="Disordered" evidence="1">
    <location>
        <begin position="1"/>
        <end position="68"/>
    </location>
</feature>
<evidence type="ECO:0000256" key="1">
    <source>
        <dbReference type="SAM" id="MobiDB-lite"/>
    </source>
</evidence>
<evidence type="ECO:0000313" key="2">
    <source>
        <dbReference type="EMBL" id="RPA70563.1"/>
    </source>
</evidence>
<dbReference type="EMBL" id="ML120257">
    <property type="protein sequence ID" value="RPA70563.1"/>
    <property type="molecule type" value="Genomic_DNA"/>
</dbReference>
<sequence>MSDTRSYYSTESGDYSSSSGGRGRSQSRHLSPIRHISTPPRPNGSTVSPGNSLRDVGQIPTPISPAAIQGVNSTNTAIMLESVAHDSSTSLNGRPGIVNQLLDMTTPIGPCLPTTSTPTLSAAPVHTPSTVLPSSPPQTRHMPLGPAVDGNIANGTRSENQHAPRNPSPHNAAQNPDPGYDSSSSSSSSESRASDRRRPDSPDPWRQEESNSEGEHQNEDEDGDDFGRMSDEEAMEIMDEIQAAMAEEYERKGGKDH</sequence>
<feature type="non-terminal residue" evidence="2">
    <location>
        <position position="257"/>
    </location>
</feature>
<feature type="compositionally biased region" description="Low complexity" evidence="1">
    <location>
        <begin position="1"/>
        <end position="19"/>
    </location>
</feature>
<feature type="compositionally biased region" description="Basic and acidic residues" evidence="1">
    <location>
        <begin position="192"/>
        <end position="217"/>
    </location>
</feature>